<dbReference type="Gene3D" id="3.40.710.10">
    <property type="entry name" value="DD-peptidase/beta-lactamase superfamily"/>
    <property type="match status" value="1"/>
</dbReference>
<dbReference type="InterPro" id="IPR050515">
    <property type="entry name" value="Beta-lactam/transpept"/>
</dbReference>
<dbReference type="InterPro" id="IPR036138">
    <property type="entry name" value="PBP_dimer_sf"/>
</dbReference>
<dbReference type="HOGENOM" id="CLU_009289_1_1_0"/>
<evidence type="ECO:0000256" key="2">
    <source>
        <dbReference type="ARBA" id="ARBA00007898"/>
    </source>
</evidence>
<dbReference type="SUPFAM" id="SSF56519">
    <property type="entry name" value="Penicillin binding protein dimerisation domain"/>
    <property type="match status" value="1"/>
</dbReference>
<dbReference type="eggNOG" id="COG0768">
    <property type="taxonomic scope" value="Bacteria"/>
</dbReference>
<sequence length="828" mass="88380">MRSFLRQSVPSMFHRRLLLLGGLAAAVAAVLVVQAARLATGDSHRELLGEAEAAMVRESLIPTVRGRIYDRHGRVLARDEPGWSVALPYPLFTGGWAYEAASRAAEAEAGRAWRSMEEAAREAAIGPRLDGFRRQRDMFWLALPDLLRVEPAELLAARDRVVKRVRTVKAQYIGRRLQERRLETGDPDADWADIQDDTVAEELATHAIATGVPDPAATLLKELAADARAKAAAADREGATAAERAAAEETAIWREVGVERSRDRVYPRTVARVSLDRSGFPSTLASDEPVEVELPGVAVHVLGQLKPLYAGEKRLGARPLAIRGDPVSGEPADLGGYRVGDPAGHFGVERVLEPTLRGRRGKEVRRLEADADGVKRVLRTEPVAGDQVTLTLDIELQAYLEALLSPRPDVGLMTVQPWLKAEVPPGTVLTGALVVMEIATGEILGAATAPGMSRAVLEEDPAEIYQDFTFEPWTFRPTAYPRMPGSTIKPLVLAAAITDGVWGADEVMDVSSGHLYPKQPNLFRDWWQRQPGGAGLVTTLDGPTAIKISGNVFFGRLAQKLGPQRLAWWYRQLGVGEKADLPVRESAGSLFDPLAADAGPQADNTAIGQGQLSMTPAQLAAAHATLARGGRHLPPKLVRGLPARPHEGASVRFSTEAVQAALLGMWKSGNEAKGRDLTYGTTYQFSLGGGAYHRIFSVSNVNVFAKSGSAQVDGGTVEKFDEDGDGLVDRFGEVVRSGAHGWAVALVGPVDHEPLYAIVALAEHGYSGGTSAGPMVNEAIVALQKFGYLPPGASGPGAAADGPQRVSFPEAGDEPADPAPAALASSGR</sequence>
<dbReference type="KEGG" id="phm:PSMK_08120"/>
<protein>
    <recommendedName>
        <fullName evidence="3">beta-lactamase</fullName>
        <ecNumber evidence="3">3.5.2.6</ecNumber>
    </recommendedName>
</protein>
<evidence type="ECO:0000256" key="4">
    <source>
        <dbReference type="ARBA" id="ARBA00022729"/>
    </source>
</evidence>
<keyword evidence="10" id="KW-1185">Reference proteome</keyword>
<reference evidence="9 10" key="1">
    <citation type="submission" date="2012-02" db="EMBL/GenBank/DDBJ databases">
        <title>Complete genome sequence of Phycisphaera mikurensis NBRC 102666.</title>
        <authorList>
            <person name="Ankai A."/>
            <person name="Hosoyama A."/>
            <person name="Terui Y."/>
            <person name="Sekine M."/>
            <person name="Fukai R."/>
            <person name="Kato Y."/>
            <person name="Nakamura S."/>
            <person name="Yamada-Narita S."/>
            <person name="Kawakoshi A."/>
            <person name="Fukunaga Y."/>
            <person name="Yamazaki S."/>
            <person name="Fujita N."/>
        </authorList>
    </citation>
    <scope>NUCLEOTIDE SEQUENCE [LARGE SCALE GENOMIC DNA]</scope>
    <source>
        <strain evidence="10">NBRC 102666 / KCTC 22515 / FYK2301M01</strain>
    </source>
</reference>
<dbReference type="InterPro" id="IPR012338">
    <property type="entry name" value="Beta-lactam/transpept-like"/>
</dbReference>
<dbReference type="GO" id="GO:0046677">
    <property type="term" value="P:response to antibiotic"/>
    <property type="evidence" value="ECO:0007669"/>
    <property type="project" value="UniProtKB-KW"/>
</dbReference>
<evidence type="ECO:0000259" key="8">
    <source>
        <dbReference type="Pfam" id="PF00905"/>
    </source>
</evidence>
<proteinExistence type="inferred from homology"/>
<evidence type="ECO:0000256" key="5">
    <source>
        <dbReference type="ARBA" id="ARBA00022801"/>
    </source>
</evidence>
<dbReference type="GO" id="GO:0071555">
    <property type="term" value="P:cell wall organization"/>
    <property type="evidence" value="ECO:0007669"/>
    <property type="project" value="TreeGrafter"/>
</dbReference>
<dbReference type="AlphaFoldDB" id="I0ICI3"/>
<comment type="similarity">
    <text evidence="2">Belongs to the class-D beta-lactamase family.</text>
</comment>
<dbReference type="GO" id="GO:0005886">
    <property type="term" value="C:plasma membrane"/>
    <property type="evidence" value="ECO:0007669"/>
    <property type="project" value="TreeGrafter"/>
</dbReference>
<dbReference type="SUPFAM" id="SSF56601">
    <property type="entry name" value="beta-lactamase/transpeptidase-like"/>
    <property type="match status" value="1"/>
</dbReference>
<dbReference type="GO" id="GO:0008658">
    <property type="term" value="F:penicillin binding"/>
    <property type="evidence" value="ECO:0007669"/>
    <property type="project" value="InterPro"/>
</dbReference>
<comment type="catalytic activity">
    <reaction evidence="1">
        <text>a beta-lactam + H2O = a substituted beta-amino acid</text>
        <dbReference type="Rhea" id="RHEA:20401"/>
        <dbReference type="ChEBI" id="CHEBI:15377"/>
        <dbReference type="ChEBI" id="CHEBI:35627"/>
        <dbReference type="ChEBI" id="CHEBI:140347"/>
        <dbReference type="EC" id="3.5.2.6"/>
    </reaction>
</comment>
<dbReference type="Gene3D" id="3.90.1310.10">
    <property type="entry name" value="Penicillin-binding protein 2a (Domain 2)"/>
    <property type="match status" value="1"/>
</dbReference>
<name>I0ICI3_PHYMF</name>
<evidence type="ECO:0000313" key="9">
    <source>
        <dbReference type="EMBL" id="BAM02971.1"/>
    </source>
</evidence>
<gene>
    <name evidence="9" type="ordered locus">PSMK_08120</name>
</gene>
<feature type="compositionally biased region" description="Low complexity" evidence="7">
    <location>
        <begin position="819"/>
        <end position="828"/>
    </location>
</feature>
<feature type="region of interest" description="Disordered" evidence="7">
    <location>
        <begin position="793"/>
        <end position="828"/>
    </location>
</feature>
<dbReference type="Pfam" id="PF00905">
    <property type="entry name" value="Transpeptidase"/>
    <property type="match status" value="1"/>
</dbReference>
<feature type="compositionally biased region" description="Low complexity" evidence="7">
    <location>
        <begin position="793"/>
        <end position="803"/>
    </location>
</feature>
<organism evidence="9 10">
    <name type="scientific">Phycisphaera mikurensis (strain NBRC 102666 / KCTC 22515 / FYK2301M01)</name>
    <dbReference type="NCBI Taxonomy" id="1142394"/>
    <lineage>
        <taxon>Bacteria</taxon>
        <taxon>Pseudomonadati</taxon>
        <taxon>Planctomycetota</taxon>
        <taxon>Phycisphaerae</taxon>
        <taxon>Phycisphaerales</taxon>
        <taxon>Phycisphaeraceae</taxon>
        <taxon>Phycisphaera</taxon>
    </lineage>
</organism>
<dbReference type="EMBL" id="AP012338">
    <property type="protein sequence ID" value="BAM02971.1"/>
    <property type="molecule type" value="Genomic_DNA"/>
</dbReference>
<dbReference type="RefSeq" id="WP_014436191.1">
    <property type="nucleotide sequence ID" value="NC_017080.1"/>
</dbReference>
<evidence type="ECO:0000313" key="10">
    <source>
        <dbReference type="Proteomes" id="UP000007881"/>
    </source>
</evidence>
<dbReference type="STRING" id="1142394.PSMK_08120"/>
<evidence type="ECO:0000256" key="6">
    <source>
        <dbReference type="ARBA" id="ARBA00023251"/>
    </source>
</evidence>
<dbReference type="PANTHER" id="PTHR30627">
    <property type="entry name" value="PEPTIDOGLYCAN D,D-TRANSPEPTIDASE"/>
    <property type="match status" value="1"/>
</dbReference>
<dbReference type="EC" id="3.5.2.6" evidence="3"/>
<dbReference type="InterPro" id="IPR001460">
    <property type="entry name" value="PCN-bd_Tpept"/>
</dbReference>
<feature type="domain" description="Penicillin-binding protein transpeptidase" evidence="8">
    <location>
        <begin position="431"/>
        <end position="779"/>
    </location>
</feature>
<dbReference type="OrthoDB" id="9804124at2"/>
<evidence type="ECO:0000256" key="7">
    <source>
        <dbReference type="SAM" id="MobiDB-lite"/>
    </source>
</evidence>
<evidence type="ECO:0000256" key="3">
    <source>
        <dbReference type="ARBA" id="ARBA00012865"/>
    </source>
</evidence>
<dbReference type="GO" id="GO:0008800">
    <property type="term" value="F:beta-lactamase activity"/>
    <property type="evidence" value="ECO:0007669"/>
    <property type="project" value="UniProtKB-EC"/>
</dbReference>
<dbReference type="PANTHER" id="PTHR30627:SF6">
    <property type="entry name" value="BETA-LACTAMASE YBXI-RELATED"/>
    <property type="match status" value="1"/>
</dbReference>
<dbReference type="Proteomes" id="UP000007881">
    <property type="component" value="Chromosome"/>
</dbReference>
<evidence type="ECO:0000256" key="1">
    <source>
        <dbReference type="ARBA" id="ARBA00001526"/>
    </source>
</evidence>
<keyword evidence="6" id="KW-0046">Antibiotic resistance</keyword>
<accession>I0ICI3</accession>
<keyword evidence="4" id="KW-0732">Signal</keyword>
<keyword evidence="5" id="KW-0378">Hydrolase</keyword>